<dbReference type="Proteomes" id="UP000283295">
    <property type="component" value="Unassembled WGS sequence"/>
</dbReference>
<gene>
    <name evidence="2" type="ORF">DWX94_07140</name>
</gene>
<protein>
    <submittedName>
        <fullName evidence="2">Uncharacterized protein</fullName>
    </submittedName>
</protein>
<dbReference type="InterPro" id="IPR046555">
    <property type="entry name" value="DUF6709"/>
</dbReference>
<evidence type="ECO:0000313" key="2">
    <source>
        <dbReference type="EMBL" id="RGS42880.1"/>
    </source>
</evidence>
<proteinExistence type="predicted"/>
<evidence type="ECO:0000256" key="1">
    <source>
        <dbReference type="SAM" id="Phobius"/>
    </source>
</evidence>
<dbReference type="OrthoDB" id="2041367at2"/>
<organism evidence="2 3">
    <name type="scientific">Coprococcus eutactus</name>
    <dbReference type="NCBI Taxonomy" id="33043"/>
    <lineage>
        <taxon>Bacteria</taxon>
        <taxon>Bacillati</taxon>
        <taxon>Bacillota</taxon>
        <taxon>Clostridia</taxon>
        <taxon>Lachnospirales</taxon>
        <taxon>Lachnospiraceae</taxon>
        <taxon>Coprococcus</taxon>
    </lineage>
</organism>
<evidence type="ECO:0000313" key="3">
    <source>
        <dbReference type="Proteomes" id="UP000283295"/>
    </source>
</evidence>
<feature type="transmembrane region" description="Helical" evidence="1">
    <location>
        <begin position="12"/>
        <end position="34"/>
    </location>
</feature>
<dbReference type="Pfam" id="PF20456">
    <property type="entry name" value="DUF6709"/>
    <property type="match status" value="1"/>
</dbReference>
<sequence length="215" mass="24766">MIKKLGVRYRISCSIGAVIFGVIGAVIFGVAMGIDEGQVWIGLGAALFWGFAVWFISLAVRQSNIRDVLDYCKKKPHPEYEMERIEQFYKAGASVCGLRLNNEFFLYIKGDTVNFAETRELMWVFKIVTQNRFYGIKAGKSYQIEVKLNDGSGMALPMKNEKMCDDVIAYIEKMVPYIILGYNDEVNSLYNKNPQELERIVDERRHQYFEQVPVR</sequence>
<dbReference type="AlphaFoldDB" id="A0A412IRZ9"/>
<comment type="caution">
    <text evidence="2">The sequence shown here is derived from an EMBL/GenBank/DDBJ whole genome shotgun (WGS) entry which is preliminary data.</text>
</comment>
<name>A0A412IRZ9_9FIRM</name>
<accession>A0A412IRZ9</accession>
<dbReference type="EMBL" id="QRVK01000014">
    <property type="protein sequence ID" value="RGS42880.1"/>
    <property type="molecule type" value="Genomic_DNA"/>
</dbReference>
<feature type="transmembrane region" description="Helical" evidence="1">
    <location>
        <begin position="40"/>
        <end position="60"/>
    </location>
</feature>
<dbReference type="RefSeq" id="WP_022059203.1">
    <property type="nucleotide sequence ID" value="NZ_CABIWG010000008.1"/>
</dbReference>
<reference evidence="2 3" key="1">
    <citation type="submission" date="2018-08" db="EMBL/GenBank/DDBJ databases">
        <title>A genome reference for cultivated species of the human gut microbiota.</title>
        <authorList>
            <person name="Zou Y."/>
            <person name="Xue W."/>
            <person name="Luo G."/>
        </authorList>
    </citation>
    <scope>NUCLEOTIDE SEQUENCE [LARGE SCALE GENOMIC DNA]</scope>
    <source>
        <strain evidence="2 3">AF22-21</strain>
    </source>
</reference>
<keyword evidence="1" id="KW-0812">Transmembrane</keyword>
<keyword evidence="1" id="KW-0472">Membrane</keyword>
<keyword evidence="1" id="KW-1133">Transmembrane helix</keyword>